<reference evidence="1" key="2">
    <citation type="submission" date="2025-08" db="UniProtKB">
        <authorList>
            <consortium name="Ensembl"/>
        </authorList>
    </citation>
    <scope>IDENTIFICATION</scope>
</reference>
<protein>
    <submittedName>
        <fullName evidence="1">Uncharacterized protein</fullName>
    </submittedName>
</protein>
<evidence type="ECO:0000313" key="1">
    <source>
        <dbReference type="Ensembl" id="ENSGWIP00000010336.1"/>
    </source>
</evidence>
<dbReference type="Ensembl" id="ENSGWIT00000011484.1">
    <property type="protein sequence ID" value="ENSGWIP00000010336.1"/>
    <property type="gene ID" value="ENSGWIG00000006060.1"/>
</dbReference>
<sequence length="83" mass="9362">TDLSDFTCSEKMESVAKALEEVLMCALPQGCITVGVYEAAKALNVYVSDHVFLGRRTLHFMDTHICIYTYIHIHMYPTPNIPP</sequence>
<keyword evidence="2" id="KW-1185">Reference proteome</keyword>
<dbReference type="InterPro" id="IPR029064">
    <property type="entry name" value="Ribosomal_eL30-like_sf"/>
</dbReference>
<reference evidence="1" key="1">
    <citation type="submission" date="2020-06" db="EMBL/GenBank/DDBJ databases">
        <authorList>
            <consortium name="Wellcome Sanger Institute Data Sharing"/>
        </authorList>
    </citation>
    <scope>NUCLEOTIDE SEQUENCE [LARGE SCALE GENOMIC DNA]</scope>
</reference>
<dbReference type="Proteomes" id="UP000694680">
    <property type="component" value="Chromosome 4"/>
</dbReference>
<proteinExistence type="predicted"/>
<accession>A0A8C5DSJ4</accession>
<dbReference type="AlphaFoldDB" id="A0A8C5DSJ4"/>
<reference evidence="1" key="3">
    <citation type="submission" date="2025-09" db="UniProtKB">
        <authorList>
            <consortium name="Ensembl"/>
        </authorList>
    </citation>
    <scope>IDENTIFICATION</scope>
</reference>
<name>A0A8C5DSJ4_GOUWI</name>
<dbReference type="Gene3D" id="3.30.1330.30">
    <property type="match status" value="1"/>
</dbReference>
<organism evidence="1 2">
    <name type="scientific">Gouania willdenowi</name>
    <name type="common">Blunt-snouted clingfish</name>
    <name type="synonym">Lepadogaster willdenowi</name>
    <dbReference type="NCBI Taxonomy" id="441366"/>
    <lineage>
        <taxon>Eukaryota</taxon>
        <taxon>Metazoa</taxon>
        <taxon>Chordata</taxon>
        <taxon>Craniata</taxon>
        <taxon>Vertebrata</taxon>
        <taxon>Euteleostomi</taxon>
        <taxon>Actinopterygii</taxon>
        <taxon>Neopterygii</taxon>
        <taxon>Teleostei</taxon>
        <taxon>Neoteleostei</taxon>
        <taxon>Acanthomorphata</taxon>
        <taxon>Ovalentaria</taxon>
        <taxon>Blenniimorphae</taxon>
        <taxon>Blenniiformes</taxon>
        <taxon>Gobiesocoidei</taxon>
        <taxon>Gobiesocidae</taxon>
        <taxon>Gobiesocinae</taxon>
        <taxon>Gouania</taxon>
    </lineage>
</organism>
<evidence type="ECO:0000313" key="2">
    <source>
        <dbReference type="Proteomes" id="UP000694680"/>
    </source>
</evidence>